<gene>
    <name evidence="3" type="ORF">OF850_07475</name>
</gene>
<dbReference type="CDD" id="cd07012">
    <property type="entry name" value="PBP2_Bug_TTT"/>
    <property type="match status" value="1"/>
</dbReference>
<protein>
    <submittedName>
        <fullName evidence="3">Tripartite tricarboxylate transporter substrate binding protein</fullName>
    </submittedName>
</protein>
<evidence type="ECO:0000256" key="1">
    <source>
        <dbReference type="ARBA" id="ARBA00006987"/>
    </source>
</evidence>
<organism evidence="3 4">
    <name type="scientific">Sabulicella glaciei</name>
    <dbReference type="NCBI Taxonomy" id="2984948"/>
    <lineage>
        <taxon>Bacteria</taxon>
        <taxon>Pseudomonadati</taxon>
        <taxon>Pseudomonadota</taxon>
        <taxon>Alphaproteobacteria</taxon>
        <taxon>Acetobacterales</taxon>
        <taxon>Acetobacteraceae</taxon>
        <taxon>Sabulicella</taxon>
    </lineage>
</organism>
<feature type="chain" id="PRO_5046940432" evidence="2">
    <location>
        <begin position="24"/>
        <end position="332"/>
    </location>
</feature>
<accession>A0ABT3NTH2</accession>
<proteinExistence type="inferred from homology"/>
<dbReference type="Gene3D" id="3.40.190.10">
    <property type="entry name" value="Periplasmic binding protein-like II"/>
    <property type="match status" value="1"/>
</dbReference>
<dbReference type="InterPro" id="IPR006311">
    <property type="entry name" value="TAT_signal"/>
</dbReference>
<sequence>MIEKNRGRRALLAAAGAATGALAAPSLGLAQGGGYPSRPITIIVPSPAGGGTDFSARLISEPFGRALGTSVVVENRPGGNDVVGLNAVLQARPDGHTLLMGYCGTMTGRAALGSLGQIDTIRDFLPIGQVSDTPQLFVTHPTVPVSTMREFVAYARQRPGELTYASAGNGSMHHLSVELLKLRTGIDLLHVPYRGTGETIRDLVAGRVHFYLNSPPPLVPLVRDGRLRPLAVSSNERHPGLSDIPSAAEEGMPDLNMNVWFALYAPRGTPEEITQLLSAKLNEVLADPGLRQRAFDAGALVTPLPPEGVAARMRSEIANWSEVVRAAGITAG</sequence>
<name>A0ABT3NTH2_9PROT</name>
<keyword evidence="4" id="KW-1185">Reference proteome</keyword>
<dbReference type="Pfam" id="PF03401">
    <property type="entry name" value="TctC"/>
    <property type="match status" value="1"/>
</dbReference>
<keyword evidence="2" id="KW-0732">Signal</keyword>
<dbReference type="PANTHER" id="PTHR42928">
    <property type="entry name" value="TRICARBOXYLATE-BINDING PROTEIN"/>
    <property type="match status" value="1"/>
</dbReference>
<dbReference type="Gene3D" id="3.40.190.150">
    <property type="entry name" value="Bordetella uptake gene, domain 1"/>
    <property type="match status" value="1"/>
</dbReference>
<dbReference type="RefSeq" id="WP_301589356.1">
    <property type="nucleotide sequence ID" value="NZ_JAPFQI010000003.1"/>
</dbReference>
<evidence type="ECO:0000313" key="4">
    <source>
        <dbReference type="Proteomes" id="UP001526430"/>
    </source>
</evidence>
<dbReference type="Proteomes" id="UP001526430">
    <property type="component" value="Unassembled WGS sequence"/>
</dbReference>
<comment type="similarity">
    <text evidence="1">Belongs to the UPF0065 (bug) family.</text>
</comment>
<feature type="signal peptide" evidence="2">
    <location>
        <begin position="1"/>
        <end position="23"/>
    </location>
</feature>
<evidence type="ECO:0000256" key="2">
    <source>
        <dbReference type="SAM" id="SignalP"/>
    </source>
</evidence>
<dbReference type="PROSITE" id="PS51318">
    <property type="entry name" value="TAT"/>
    <property type="match status" value="1"/>
</dbReference>
<dbReference type="PANTHER" id="PTHR42928:SF5">
    <property type="entry name" value="BLR1237 PROTEIN"/>
    <property type="match status" value="1"/>
</dbReference>
<dbReference type="InterPro" id="IPR005064">
    <property type="entry name" value="BUG"/>
</dbReference>
<dbReference type="InterPro" id="IPR042100">
    <property type="entry name" value="Bug_dom1"/>
</dbReference>
<dbReference type="SUPFAM" id="SSF53850">
    <property type="entry name" value="Periplasmic binding protein-like II"/>
    <property type="match status" value="1"/>
</dbReference>
<reference evidence="3 4" key="1">
    <citation type="submission" date="2022-10" db="EMBL/GenBank/DDBJ databases">
        <title>Roseococcus glaciei nov., sp. nov., isolated from glacier.</title>
        <authorList>
            <person name="Liu Q."/>
            <person name="Xin Y.-H."/>
        </authorList>
    </citation>
    <scope>NUCLEOTIDE SEQUENCE [LARGE SCALE GENOMIC DNA]</scope>
    <source>
        <strain evidence="3 4">MDT2-1-1</strain>
    </source>
</reference>
<comment type="caution">
    <text evidence="3">The sequence shown here is derived from an EMBL/GenBank/DDBJ whole genome shotgun (WGS) entry which is preliminary data.</text>
</comment>
<evidence type="ECO:0000313" key="3">
    <source>
        <dbReference type="EMBL" id="MCW8085462.1"/>
    </source>
</evidence>
<dbReference type="EMBL" id="JAPFQI010000003">
    <property type="protein sequence ID" value="MCW8085462.1"/>
    <property type="molecule type" value="Genomic_DNA"/>
</dbReference>
<dbReference type="PIRSF" id="PIRSF017082">
    <property type="entry name" value="YflP"/>
    <property type="match status" value="1"/>
</dbReference>